<evidence type="ECO:0000313" key="2">
    <source>
        <dbReference type="Proteomes" id="UP000673691"/>
    </source>
</evidence>
<organism evidence="1 2">
    <name type="scientific">Olpidium bornovanus</name>
    <dbReference type="NCBI Taxonomy" id="278681"/>
    <lineage>
        <taxon>Eukaryota</taxon>
        <taxon>Fungi</taxon>
        <taxon>Fungi incertae sedis</taxon>
        <taxon>Olpidiomycota</taxon>
        <taxon>Olpidiomycotina</taxon>
        <taxon>Olpidiomycetes</taxon>
        <taxon>Olpidiales</taxon>
        <taxon>Olpidiaceae</taxon>
        <taxon>Olpidium</taxon>
    </lineage>
</organism>
<dbReference type="Proteomes" id="UP000673691">
    <property type="component" value="Unassembled WGS sequence"/>
</dbReference>
<dbReference type="AlphaFoldDB" id="A0A8H7ZTE4"/>
<comment type="caution">
    <text evidence="1">The sequence shown here is derived from an EMBL/GenBank/DDBJ whole genome shotgun (WGS) entry which is preliminary data.</text>
</comment>
<gene>
    <name evidence="1" type="ORF">BJ554DRAFT_700</name>
</gene>
<proteinExistence type="predicted"/>
<evidence type="ECO:0000313" key="1">
    <source>
        <dbReference type="EMBL" id="KAG5458980.1"/>
    </source>
</evidence>
<dbReference type="EMBL" id="JAEFCI010007577">
    <property type="protein sequence ID" value="KAG5458980.1"/>
    <property type="molecule type" value="Genomic_DNA"/>
</dbReference>
<accession>A0A8H7ZTE4</accession>
<sequence length="36" mass="4436">MYTLFTSQTMLGFRNRIRHLLLLDYRTVVCFLLITW</sequence>
<protein>
    <submittedName>
        <fullName evidence="1">Uncharacterized protein</fullName>
    </submittedName>
</protein>
<keyword evidence="2" id="KW-1185">Reference proteome</keyword>
<reference evidence="1 2" key="1">
    <citation type="journal article" name="Sci. Rep.">
        <title>Genome-scale phylogenetic analyses confirm Olpidium as the closest living zoosporic fungus to the non-flagellated, terrestrial fungi.</title>
        <authorList>
            <person name="Chang Y."/>
            <person name="Rochon D."/>
            <person name="Sekimoto S."/>
            <person name="Wang Y."/>
            <person name="Chovatia M."/>
            <person name="Sandor L."/>
            <person name="Salamov A."/>
            <person name="Grigoriev I.V."/>
            <person name="Stajich J.E."/>
            <person name="Spatafora J.W."/>
        </authorList>
    </citation>
    <scope>NUCLEOTIDE SEQUENCE [LARGE SCALE GENOMIC DNA]</scope>
    <source>
        <strain evidence="1">S191</strain>
    </source>
</reference>
<name>A0A8H7ZTE4_9FUNG</name>